<dbReference type="Proteomes" id="UP000031549">
    <property type="component" value="Unassembled WGS sequence"/>
</dbReference>
<feature type="transmembrane region" description="Helical" evidence="9">
    <location>
        <begin position="412"/>
        <end position="433"/>
    </location>
</feature>
<feature type="compositionally biased region" description="Gly residues" evidence="8">
    <location>
        <begin position="363"/>
        <end position="372"/>
    </location>
</feature>
<keyword evidence="4 11" id="KW-0808">Transferase</keyword>
<dbReference type="AlphaFoldDB" id="A0A846H186"/>
<feature type="transmembrane region" description="Helical" evidence="9">
    <location>
        <begin position="470"/>
        <end position="494"/>
    </location>
</feature>
<evidence type="ECO:0000313" key="11">
    <source>
        <dbReference type="EMBL" id="NEU71133.1"/>
    </source>
</evidence>
<dbReference type="PANTHER" id="PTHR33908">
    <property type="entry name" value="MANNOSYLTRANSFERASE YKCB-RELATED"/>
    <property type="match status" value="1"/>
</dbReference>
<feature type="domain" description="Glycosyltransferase RgtA/B/C/D-like" evidence="10">
    <location>
        <begin position="74"/>
        <end position="235"/>
    </location>
</feature>
<evidence type="ECO:0000256" key="5">
    <source>
        <dbReference type="ARBA" id="ARBA00022692"/>
    </source>
</evidence>
<dbReference type="GO" id="GO:0010041">
    <property type="term" value="P:response to iron(III) ion"/>
    <property type="evidence" value="ECO:0007669"/>
    <property type="project" value="TreeGrafter"/>
</dbReference>
<dbReference type="GO" id="GO:0005886">
    <property type="term" value="C:plasma membrane"/>
    <property type="evidence" value="ECO:0007669"/>
    <property type="project" value="UniProtKB-SubCell"/>
</dbReference>
<keyword evidence="12" id="KW-1185">Reference proteome</keyword>
<dbReference type="InterPro" id="IPR038731">
    <property type="entry name" value="RgtA/B/C-like"/>
</dbReference>
<name>A0A846H186_9CYAN</name>
<keyword evidence="3" id="KW-0328">Glycosyltransferase</keyword>
<feature type="transmembrane region" description="Helical" evidence="9">
    <location>
        <begin position="439"/>
        <end position="458"/>
    </location>
</feature>
<feature type="transmembrane region" description="Helical" evidence="9">
    <location>
        <begin position="327"/>
        <end position="348"/>
    </location>
</feature>
<organism evidence="11 12">
    <name type="scientific">Hassallia byssoidea VB512170</name>
    <dbReference type="NCBI Taxonomy" id="1304833"/>
    <lineage>
        <taxon>Bacteria</taxon>
        <taxon>Bacillati</taxon>
        <taxon>Cyanobacteriota</taxon>
        <taxon>Cyanophyceae</taxon>
        <taxon>Nostocales</taxon>
        <taxon>Tolypothrichaceae</taxon>
        <taxon>Hassallia</taxon>
    </lineage>
</organism>
<gene>
    <name evidence="11" type="ORF">PI95_000710</name>
</gene>
<keyword evidence="2" id="KW-1003">Cell membrane</keyword>
<feature type="transmembrane region" description="Helical" evidence="9">
    <location>
        <begin position="148"/>
        <end position="164"/>
    </location>
</feature>
<dbReference type="PANTHER" id="PTHR33908:SF3">
    <property type="entry name" value="UNDECAPRENYL PHOSPHATE-ALPHA-4-AMINO-4-DEOXY-L-ARABINOSE ARABINOSYL TRANSFERASE"/>
    <property type="match status" value="1"/>
</dbReference>
<evidence type="ECO:0000256" key="6">
    <source>
        <dbReference type="ARBA" id="ARBA00022989"/>
    </source>
</evidence>
<feature type="transmembrane region" description="Helical" evidence="9">
    <location>
        <begin position="217"/>
        <end position="236"/>
    </location>
</feature>
<dbReference type="RefSeq" id="WP_039753000.1">
    <property type="nucleotide sequence ID" value="NZ_JTCM02000001.1"/>
</dbReference>
<evidence type="ECO:0000256" key="1">
    <source>
        <dbReference type="ARBA" id="ARBA00004651"/>
    </source>
</evidence>
<evidence type="ECO:0000256" key="4">
    <source>
        <dbReference type="ARBA" id="ARBA00022679"/>
    </source>
</evidence>
<dbReference type="GO" id="GO:0016763">
    <property type="term" value="F:pentosyltransferase activity"/>
    <property type="evidence" value="ECO:0007669"/>
    <property type="project" value="TreeGrafter"/>
</dbReference>
<dbReference type="Pfam" id="PF13231">
    <property type="entry name" value="PMT_2"/>
    <property type="match status" value="1"/>
</dbReference>
<feature type="region of interest" description="Disordered" evidence="8">
    <location>
        <begin position="357"/>
        <end position="377"/>
    </location>
</feature>
<feature type="transmembrane region" description="Helical" evidence="9">
    <location>
        <begin position="299"/>
        <end position="321"/>
    </location>
</feature>
<keyword evidence="6 9" id="KW-1133">Transmembrane helix</keyword>
<keyword evidence="5 9" id="KW-0812">Transmembrane</keyword>
<evidence type="ECO:0000256" key="2">
    <source>
        <dbReference type="ARBA" id="ARBA00022475"/>
    </source>
</evidence>
<dbReference type="GO" id="GO:0009103">
    <property type="term" value="P:lipopolysaccharide biosynthetic process"/>
    <property type="evidence" value="ECO:0007669"/>
    <property type="project" value="UniProtKB-ARBA"/>
</dbReference>
<protein>
    <submittedName>
        <fullName evidence="11">Glycosyltransferase family 39 protein</fullName>
    </submittedName>
</protein>
<feature type="transmembrane region" description="Helical" evidence="9">
    <location>
        <begin position="15"/>
        <end position="36"/>
    </location>
</feature>
<evidence type="ECO:0000259" key="10">
    <source>
        <dbReference type="Pfam" id="PF13231"/>
    </source>
</evidence>
<accession>A0A846H186</accession>
<keyword evidence="7 9" id="KW-0472">Membrane</keyword>
<evidence type="ECO:0000313" key="12">
    <source>
        <dbReference type="Proteomes" id="UP000031549"/>
    </source>
</evidence>
<dbReference type="EMBL" id="JTCM02000001">
    <property type="protein sequence ID" value="NEU71133.1"/>
    <property type="molecule type" value="Genomic_DNA"/>
</dbReference>
<evidence type="ECO:0000256" key="9">
    <source>
        <dbReference type="SAM" id="Phobius"/>
    </source>
</evidence>
<evidence type="ECO:0000256" key="7">
    <source>
        <dbReference type="ARBA" id="ARBA00023136"/>
    </source>
</evidence>
<feature type="transmembrane region" description="Helical" evidence="9">
    <location>
        <begin position="266"/>
        <end position="292"/>
    </location>
</feature>
<evidence type="ECO:0000256" key="8">
    <source>
        <dbReference type="SAM" id="MobiDB-lite"/>
    </source>
</evidence>
<dbReference type="InterPro" id="IPR050297">
    <property type="entry name" value="LipidA_mod_glycosyltrf_83"/>
</dbReference>
<reference evidence="11 12" key="1">
    <citation type="journal article" date="2015" name="Genome Announc.">
        <title>Draft Genome Sequence of Cyanobacterium Hassallia byssoidea Strain VB512170, Isolated from Monuments in India.</title>
        <authorList>
            <person name="Singh D."/>
            <person name="Chandrababunaidu M.M."/>
            <person name="Panda A."/>
            <person name="Sen D."/>
            <person name="Bhattacharyya S."/>
            <person name="Adhikary S.P."/>
            <person name="Tripathy S."/>
        </authorList>
    </citation>
    <scope>NUCLEOTIDE SEQUENCE [LARGE SCALE GENOMIC DNA]</scope>
    <source>
        <strain evidence="11 12">VB512170</strain>
    </source>
</reference>
<comment type="caution">
    <text evidence="11">The sequence shown here is derived from an EMBL/GenBank/DDBJ whole genome shotgun (WGS) entry which is preliminary data.</text>
</comment>
<proteinExistence type="predicted"/>
<feature type="transmembrane region" description="Helical" evidence="9">
    <location>
        <begin position="176"/>
        <end position="205"/>
    </location>
</feature>
<sequence length="586" mass="66227">MKYQIKNLNSLWQQIHLWGGFPYISLLVWILPLLLFNSGNNSLMAHDEGLYAWRSRVMFESGDWINPWSEPHHKTPGPYWMIASSYKLFGISEASVRLTSMIAGILSILLLYEIGKIILSKKLGWLAAAILSVEFLWLQYCRLGTPDVPMICLVLLAIWSFLKAELHPKYRSFYRFIAGLSFGLGFLVRSFMIFLPIVALLPYLIGEHRRHRHLTNPMFYLGFAVGLIPTLSWIWLSSQRFGNNSFEELFRFVFRLGSNDRGDHGILFYFWNVPAKAFPWFFFALLGLVLLVRRPIPRYQLILVGFPLVLFAELSIFSTRLPHYSLALYPFIAMLASVGLDWLGAIFSKRIWRQGDKRTRGQKGQGGQGRQGGELLTPNSSLLTPRFPTFYGSIPHSPTPPLYFEIPRNLSYAFGGLGILLVLAGVVAFAVGGVEIRKYATVVLALGLGWLILPLVWIGRYRFGQKFLTARYWIAGWLIPAWLALAVAGFNGFIGDYNPDVRAFLTQKAIAEILQTNPINFVQVGGKTGVLLNFYTPHHGKQVQQVSQLSAGSYAWISAKQPALSTPHRVLGTVQDYQLIQLGSGE</sequence>
<comment type="subcellular location">
    <subcellularLocation>
        <location evidence="1">Cell membrane</location>
        <topology evidence="1">Multi-pass membrane protein</topology>
    </subcellularLocation>
</comment>
<evidence type="ECO:0000256" key="3">
    <source>
        <dbReference type="ARBA" id="ARBA00022676"/>
    </source>
</evidence>
<feature type="transmembrane region" description="Helical" evidence="9">
    <location>
        <begin position="94"/>
        <end position="112"/>
    </location>
</feature>